<dbReference type="Gene3D" id="3.60.10.10">
    <property type="entry name" value="Endonuclease/exonuclease/phosphatase"/>
    <property type="match status" value="1"/>
</dbReference>
<evidence type="ECO:0000259" key="1">
    <source>
        <dbReference type="Pfam" id="PF19580"/>
    </source>
</evidence>
<dbReference type="AlphaFoldDB" id="A0A848J7X4"/>
<dbReference type="InterPro" id="IPR005135">
    <property type="entry name" value="Endo/exonuclease/phosphatase"/>
</dbReference>
<name>A0A848J7X4_9BACT</name>
<keyword evidence="3" id="KW-1185">Reference proteome</keyword>
<feature type="domain" description="Endonuclease/exonuclease/phosphatase" evidence="1">
    <location>
        <begin position="30"/>
        <end position="336"/>
    </location>
</feature>
<sequence>MIRILHVFLFLAFAFLGVAQEKESYSNTATIGFYNMENLFDTIDDPNIRDEEFLPGGDKQWTRERYMKKLSNMAKIIASMDGGPNVLGVCEVENRRVMEHLIIILRRYGLNYNLVHFDSPDIRGIDVALLYDPSFLRPFYTEQLKVSDPADEEFITRDILYVKGLAGNDTLHFFVNHWPSRRGGKEDKRILAAKVLRNKVDELEKINPLAKIIIMGDFNDDPINKSIKSELRAEGKLEDLEPGELFNTSYKTHKKGYGTLAYRGAWNLFDQIIISNGLINSNNSEGVYYIDESFSIYVREEMLVQDGEYKGYPFRTFVGDRFDGGYSDHFPTYIKLTFNQIK</sequence>
<protein>
    <submittedName>
        <fullName evidence="2">Endonuclease/exonuclease/phosphatase family protein</fullName>
    </submittedName>
</protein>
<organism evidence="2 3">
    <name type="scientific">Marinigracilibium pacificum</name>
    <dbReference type="NCBI Taxonomy" id="2729599"/>
    <lineage>
        <taxon>Bacteria</taxon>
        <taxon>Pseudomonadati</taxon>
        <taxon>Bacteroidota</taxon>
        <taxon>Cytophagia</taxon>
        <taxon>Cytophagales</taxon>
        <taxon>Flammeovirgaceae</taxon>
        <taxon>Marinigracilibium</taxon>
    </lineage>
</organism>
<keyword evidence="2" id="KW-0540">Nuclease</keyword>
<dbReference type="Proteomes" id="UP000559010">
    <property type="component" value="Unassembled WGS sequence"/>
</dbReference>
<reference evidence="2 3" key="1">
    <citation type="submission" date="2020-04" db="EMBL/GenBank/DDBJ databases">
        <title>Flammeovirgaceae bacterium KN852 isolated from deep sea.</title>
        <authorList>
            <person name="Zhang D.-C."/>
        </authorList>
    </citation>
    <scope>NUCLEOTIDE SEQUENCE [LARGE SCALE GENOMIC DNA]</scope>
    <source>
        <strain evidence="2 3">KN852</strain>
    </source>
</reference>
<dbReference type="EMBL" id="JABBNU010000014">
    <property type="protein sequence ID" value="NMM50590.1"/>
    <property type="molecule type" value="Genomic_DNA"/>
</dbReference>
<dbReference type="GO" id="GO:0004519">
    <property type="term" value="F:endonuclease activity"/>
    <property type="evidence" value="ECO:0007669"/>
    <property type="project" value="UniProtKB-KW"/>
</dbReference>
<keyword evidence="2" id="KW-0269">Exonuclease</keyword>
<dbReference type="GO" id="GO:0004527">
    <property type="term" value="F:exonuclease activity"/>
    <property type="evidence" value="ECO:0007669"/>
    <property type="project" value="UniProtKB-KW"/>
</dbReference>
<keyword evidence="2" id="KW-0255">Endonuclease</keyword>
<dbReference type="Pfam" id="PF19580">
    <property type="entry name" value="Exo_endo_phos_3"/>
    <property type="match status" value="1"/>
</dbReference>
<dbReference type="PANTHER" id="PTHR42834">
    <property type="entry name" value="ENDONUCLEASE/EXONUCLEASE/PHOSPHATASE FAMILY PROTEIN (AFU_ORTHOLOGUE AFUA_3G09210)"/>
    <property type="match status" value="1"/>
</dbReference>
<dbReference type="PANTHER" id="PTHR42834:SF1">
    <property type="entry name" value="ENDONUCLEASE_EXONUCLEASE_PHOSPHATASE FAMILY PROTEIN (AFU_ORTHOLOGUE AFUA_3G09210)"/>
    <property type="match status" value="1"/>
</dbReference>
<proteinExistence type="predicted"/>
<dbReference type="RefSeq" id="WP_169684954.1">
    <property type="nucleotide sequence ID" value="NZ_JABBNU010000014.1"/>
</dbReference>
<evidence type="ECO:0000313" key="2">
    <source>
        <dbReference type="EMBL" id="NMM50590.1"/>
    </source>
</evidence>
<gene>
    <name evidence="2" type="ORF">HH304_19425</name>
</gene>
<comment type="caution">
    <text evidence="2">The sequence shown here is derived from an EMBL/GenBank/DDBJ whole genome shotgun (WGS) entry which is preliminary data.</text>
</comment>
<accession>A0A848J7X4</accession>
<keyword evidence="2" id="KW-0378">Hydrolase</keyword>
<evidence type="ECO:0000313" key="3">
    <source>
        <dbReference type="Proteomes" id="UP000559010"/>
    </source>
</evidence>
<dbReference type="InterPro" id="IPR036691">
    <property type="entry name" value="Endo/exonu/phosph_ase_sf"/>
</dbReference>
<dbReference type="SUPFAM" id="SSF56219">
    <property type="entry name" value="DNase I-like"/>
    <property type="match status" value="1"/>
</dbReference>